<protein>
    <submittedName>
        <fullName evidence="2">Uncharacterized protein</fullName>
    </submittedName>
</protein>
<dbReference type="EMBL" id="BAAAHE010000014">
    <property type="protein sequence ID" value="GAA0617503.1"/>
    <property type="molecule type" value="Genomic_DNA"/>
</dbReference>
<proteinExistence type="predicted"/>
<keyword evidence="1" id="KW-0472">Membrane</keyword>
<organism evidence="2 3">
    <name type="scientific">Sporichthya brevicatena</name>
    <dbReference type="NCBI Taxonomy" id="171442"/>
    <lineage>
        <taxon>Bacteria</taxon>
        <taxon>Bacillati</taxon>
        <taxon>Actinomycetota</taxon>
        <taxon>Actinomycetes</taxon>
        <taxon>Sporichthyales</taxon>
        <taxon>Sporichthyaceae</taxon>
        <taxon>Sporichthya</taxon>
    </lineage>
</organism>
<evidence type="ECO:0000313" key="2">
    <source>
        <dbReference type="EMBL" id="GAA0617503.1"/>
    </source>
</evidence>
<name>A0ABP3RYQ2_9ACTN</name>
<feature type="transmembrane region" description="Helical" evidence="1">
    <location>
        <begin position="426"/>
        <end position="447"/>
    </location>
</feature>
<sequence>MTHRAAKPTSSTRLSRATGRRVAAGAGAIALLAVSGLVLGGSAQADAPTDYELLAGASSLDIHIADNNLPVTQVVDASPYGASATLSSSGVVKADAGAPYAPFGYSLPSTVTGLGAGNLPAIPPFPGYVAASYPANAIDEQKTGGYELSARTAERSSVGSVRLGQIGSDSSTGFAIARATANDDGTVTTEGAAGASAFSFGGVLDLGRVSSVLSMTKSPNGKPVITGTTDLGTVTVASNFPSGIRDDGSLVAGAPVPLTPSSITALNAALEPQGLALTYLPRTFTYTDGTTSTGAQPDARKTIRTVSSGALQVRSSQNVPTQGKVDVVYTFGRVTLSATNGGSVTTGADVVDSTVGGISPELSGAIDAAAGQLPGALPPDAAALPETATGQLPGAVPTVELAPAASPQTGVVALAGRAASYGESPYLMLVVAALGALGAAHLVRFLAVK</sequence>
<keyword evidence="1" id="KW-1133">Transmembrane helix</keyword>
<evidence type="ECO:0000313" key="3">
    <source>
        <dbReference type="Proteomes" id="UP001500957"/>
    </source>
</evidence>
<accession>A0ABP3RYQ2</accession>
<evidence type="ECO:0000256" key="1">
    <source>
        <dbReference type="SAM" id="Phobius"/>
    </source>
</evidence>
<dbReference type="Proteomes" id="UP001500957">
    <property type="component" value="Unassembled WGS sequence"/>
</dbReference>
<reference evidence="3" key="1">
    <citation type="journal article" date="2019" name="Int. J. Syst. Evol. Microbiol.">
        <title>The Global Catalogue of Microorganisms (GCM) 10K type strain sequencing project: providing services to taxonomists for standard genome sequencing and annotation.</title>
        <authorList>
            <consortium name="The Broad Institute Genomics Platform"/>
            <consortium name="The Broad Institute Genome Sequencing Center for Infectious Disease"/>
            <person name="Wu L."/>
            <person name="Ma J."/>
        </authorList>
    </citation>
    <scope>NUCLEOTIDE SEQUENCE [LARGE SCALE GENOMIC DNA]</scope>
    <source>
        <strain evidence="3">JCM 10671</strain>
    </source>
</reference>
<keyword evidence="1" id="KW-0812">Transmembrane</keyword>
<keyword evidence="3" id="KW-1185">Reference proteome</keyword>
<dbReference type="RefSeq" id="WP_344604137.1">
    <property type="nucleotide sequence ID" value="NZ_BAAAHE010000014.1"/>
</dbReference>
<comment type="caution">
    <text evidence="2">The sequence shown here is derived from an EMBL/GenBank/DDBJ whole genome shotgun (WGS) entry which is preliminary data.</text>
</comment>
<gene>
    <name evidence="2" type="ORF">GCM10009547_19690</name>
</gene>